<dbReference type="EMBL" id="JQBW01000005">
    <property type="protein sequence ID" value="KRN59328.1"/>
    <property type="molecule type" value="Genomic_DNA"/>
</dbReference>
<dbReference type="GO" id="GO:0008551">
    <property type="term" value="F:P-type cadmium transporter activity"/>
    <property type="evidence" value="ECO:0007669"/>
    <property type="project" value="UniProtKB-EC"/>
</dbReference>
<evidence type="ECO:0000259" key="13">
    <source>
        <dbReference type="Pfam" id="PF00122"/>
    </source>
</evidence>
<dbReference type="PROSITE" id="PS00154">
    <property type="entry name" value="ATPASE_E1_E2"/>
    <property type="match status" value="1"/>
</dbReference>
<name>A0A0R2I2C4_9LACO</name>
<comment type="caution">
    <text evidence="14">The sequence shown here is derived from an EMBL/GenBank/DDBJ whole genome shotgun (WGS) entry which is preliminary data.</text>
</comment>
<feature type="transmembrane region" description="Helical" evidence="12">
    <location>
        <begin position="43"/>
        <end position="62"/>
    </location>
</feature>
<keyword evidence="12" id="KW-0547">Nucleotide-binding</keyword>
<dbReference type="InterPro" id="IPR027256">
    <property type="entry name" value="P-typ_ATPase_IB"/>
</dbReference>
<dbReference type="FunFam" id="2.70.150.10:FF:000002">
    <property type="entry name" value="Copper-transporting ATPase 1, putative"/>
    <property type="match status" value="1"/>
</dbReference>
<dbReference type="EC" id="7.2.2.21" evidence="10"/>
<dbReference type="PATRIC" id="fig|396268.3.peg.1500"/>
<feature type="transmembrane region" description="Helical" evidence="12">
    <location>
        <begin position="265"/>
        <end position="290"/>
    </location>
</feature>
<feature type="transmembrane region" description="Helical" evidence="12">
    <location>
        <begin position="240"/>
        <end position="259"/>
    </location>
</feature>
<keyword evidence="7 12" id="KW-1133">Transmembrane helix</keyword>
<dbReference type="InterPro" id="IPR023298">
    <property type="entry name" value="ATPase_P-typ_TM_dom_sf"/>
</dbReference>
<dbReference type="GO" id="GO:0016887">
    <property type="term" value="F:ATP hydrolysis activity"/>
    <property type="evidence" value="ECO:0007669"/>
    <property type="project" value="InterPro"/>
</dbReference>
<dbReference type="GO" id="GO:0005524">
    <property type="term" value="F:ATP binding"/>
    <property type="evidence" value="ECO:0007669"/>
    <property type="project" value="UniProtKB-UniRule"/>
</dbReference>
<dbReference type="InterPro" id="IPR051014">
    <property type="entry name" value="Cation_Transport_ATPase_IB"/>
</dbReference>
<keyword evidence="12" id="KW-0067">ATP-binding</keyword>
<dbReference type="NCBIfam" id="TIGR01494">
    <property type="entry name" value="ATPase_P-type"/>
    <property type="match status" value="1"/>
</dbReference>
<dbReference type="STRING" id="396268.IV45_GL001478"/>
<dbReference type="Gene3D" id="2.70.150.10">
    <property type="entry name" value="Calcium-transporting ATPase, cytoplasmic transduction domain A"/>
    <property type="match status" value="1"/>
</dbReference>
<organism evidence="14 15">
    <name type="scientific">Limosilactobacillus secaliphilus</name>
    <dbReference type="NCBI Taxonomy" id="396268"/>
    <lineage>
        <taxon>Bacteria</taxon>
        <taxon>Bacillati</taxon>
        <taxon>Bacillota</taxon>
        <taxon>Bacilli</taxon>
        <taxon>Lactobacillales</taxon>
        <taxon>Lactobacillaceae</taxon>
        <taxon>Limosilactobacillus</taxon>
    </lineage>
</organism>
<dbReference type="InterPro" id="IPR023299">
    <property type="entry name" value="ATPase_P-typ_cyto_dom_N"/>
</dbReference>
<protein>
    <recommendedName>
        <fullName evidence="10">Cd(2+)-exporting ATPase</fullName>
        <ecNumber evidence="10">7.2.2.21</ecNumber>
    </recommendedName>
</protein>
<dbReference type="NCBIfam" id="TIGR01525">
    <property type="entry name" value="ATPase-IB_hvy"/>
    <property type="match status" value="1"/>
</dbReference>
<evidence type="ECO:0000256" key="2">
    <source>
        <dbReference type="ARBA" id="ARBA00006024"/>
    </source>
</evidence>
<reference evidence="14 15" key="1">
    <citation type="journal article" date="2015" name="Genome Announc.">
        <title>Expanding the biotechnology potential of lactobacilli through comparative genomics of 213 strains and associated genera.</title>
        <authorList>
            <person name="Sun Z."/>
            <person name="Harris H.M."/>
            <person name="McCann A."/>
            <person name="Guo C."/>
            <person name="Argimon S."/>
            <person name="Zhang W."/>
            <person name="Yang X."/>
            <person name="Jeffery I.B."/>
            <person name="Cooney J.C."/>
            <person name="Kagawa T.F."/>
            <person name="Liu W."/>
            <person name="Song Y."/>
            <person name="Salvetti E."/>
            <person name="Wrobel A."/>
            <person name="Rasinkangas P."/>
            <person name="Parkhill J."/>
            <person name="Rea M.C."/>
            <person name="O'Sullivan O."/>
            <person name="Ritari J."/>
            <person name="Douillard F.P."/>
            <person name="Paul Ross R."/>
            <person name="Yang R."/>
            <person name="Briner A.E."/>
            <person name="Felis G.E."/>
            <person name="de Vos W.M."/>
            <person name="Barrangou R."/>
            <person name="Klaenhammer T.R."/>
            <person name="Caufield P.W."/>
            <person name="Cui Y."/>
            <person name="Zhang H."/>
            <person name="O'Toole P.W."/>
        </authorList>
    </citation>
    <scope>NUCLEOTIDE SEQUENCE [LARGE SCALE GENOMIC DNA]</scope>
    <source>
        <strain evidence="14 15">DSM 17896</strain>
    </source>
</reference>
<evidence type="ECO:0000256" key="8">
    <source>
        <dbReference type="ARBA" id="ARBA00023065"/>
    </source>
</evidence>
<dbReference type="SFLD" id="SFLDG00002">
    <property type="entry name" value="C1.7:_P-type_atpase_like"/>
    <property type="match status" value="1"/>
</dbReference>
<dbReference type="Gene3D" id="3.40.50.1000">
    <property type="entry name" value="HAD superfamily/HAD-like"/>
    <property type="match status" value="1"/>
</dbReference>
<evidence type="ECO:0000256" key="7">
    <source>
        <dbReference type="ARBA" id="ARBA00022989"/>
    </source>
</evidence>
<dbReference type="SUPFAM" id="SSF81665">
    <property type="entry name" value="Calcium ATPase, transmembrane domain M"/>
    <property type="match status" value="1"/>
</dbReference>
<dbReference type="InterPro" id="IPR059000">
    <property type="entry name" value="ATPase_P-type_domA"/>
</dbReference>
<dbReference type="InterPro" id="IPR036412">
    <property type="entry name" value="HAD-like_sf"/>
</dbReference>
<keyword evidence="8" id="KW-0406">Ion transport</keyword>
<gene>
    <name evidence="14" type="ORF">IV45_GL001478</name>
</gene>
<dbReference type="Gene3D" id="3.40.1110.10">
    <property type="entry name" value="Calcium-transporting ATPase, cytoplasmic domain N"/>
    <property type="match status" value="1"/>
</dbReference>
<comment type="similarity">
    <text evidence="2 12">Belongs to the cation transport ATPase (P-type) (TC 3.A.3) family. Type IB subfamily.</text>
</comment>
<keyword evidence="5 12" id="KW-0479">Metal-binding</keyword>
<dbReference type="InterPro" id="IPR008250">
    <property type="entry name" value="ATPase_P-typ_transduc_dom_A_sf"/>
</dbReference>
<accession>A0A0R2I2C4</accession>
<evidence type="ECO:0000256" key="1">
    <source>
        <dbReference type="ARBA" id="ARBA00004651"/>
    </source>
</evidence>
<dbReference type="GO" id="GO:0005886">
    <property type="term" value="C:plasma membrane"/>
    <property type="evidence" value="ECO:0007669"/>
    <property type="project" value="UniProtKB-SubCell"/>
</dbReference>
<dbReference type="SUPFAM" id="SSF56784">
    <property type="entry name" value="HAD-like"/>
    <property type="match status" value="1"/>
</dbReference>
<keyword evidence="9 12" id="KW-0472">Membrane</keyword>
<dbReference type="SFLD" id="SFLDS00003">
    <property type="entry name" value="Haloacid_Dehalogenase"/>
    <property type="match status" value="1"/>
</dbReference>
<dbReference type="AlphaFoldDB" id="A0A0R2I2C4"/>
<dbReference type="InterPro" id="IPR001757">
    <property type="entry name" value="P_typ_ATPase"/>
</dbReference>
<dbReference type="SUPFAM" id="SSF81653">
    <property type="entry name" value="Calcium ATPase, transduction domain A"/>
    <property type="match status" value="1"/>
</dbReference>
<dbReference type="PRINTS" id="PR00120">
    <property type="entry name" value="HATPASE"/>
</dbReference>
<keyword evidence="15" id="KW-1185">Reference proteome</keyword>
<proteinExistence type="inferred from homology"/>
<feature type="transmembrane region" description="Helical" evidence="12">
    <location>
        <begin position="597"/>
        <end position="615"/>
    </location>
</feature>
<feature type="domain" description="P-type ATPase A" evidence="13">
    <location>
        <begin position="123"/>
        <end position="224"/>
    </location>
</feature>
<dbReference type="PANTHER" id="PTHR48085:SF5">
    <property type="entry name" value="CADMIUM_ZINC-TRANSPORTING ATPASE HMA4-RELATED"/>
    <property type="match status" value="1"/>
</dbReference>
<dbReference type="GO" id="GO:0046872">
    <property type="term" value="F:metal ion binding"/>
    <property type="evidence" value="ECO:0007669"/>
    <property type="project" value="UniProtKB-KW"/>
</dbReference>
<evidence type="ECO:0000256" key="6">
    <source>
        <dbReference type="ARBA" id="ARBA00022967"/>
    </source>
</evidence>
<feature type="transmembrane region" description="Helical" evidence="12">
    <location>
        <begin position="572"/>
        <end position="591"/>
    </location>
</feature>
<evidence type="ECO:0000313" key="14">
    <source>
        <dbReference type="EMBL" id="KRN59328.1"/>
    </source>
</evidence>
<evidence type="ECO:0000256" key="10">
    <source>
        <dbReference type="ARBA" id="ARBA00039103"/>
    </source>
</evidence>
<evidence type="ECO:0000256" key="5">
    <source>
        <dbReference type="ARBA" id="ARBA00022723"/>
    </source>
</evidence>
<keyword evidence="12" id="KW-1003">Cell membrane</keyword>
<dbReference type="Pfam" id="PF00122">
    <property type="entry name" value="E1-E2_ATPase"/>
    <property type="match status" value="1"/>
</dbReference>
<dbReference type="SFLD" id="SFLDF00027">
    <property type="entry name" value="p-type_atpase"/>
    <property type="match status" value="1"/>
</dbReference>
<evidence type="ECO:0000256" key="4">
    <source>
        <dbReference type="ARBA" id="ARBA00022692"/>
    </source>
</evidence>
<dbReference type="Pfam" id="PF00702">
    <property type="entry name" value="Hydrolase"/>
    <property type="match status" value="1"/>
</dbReference>
<keyword evidence="4 12" id="KW-0812">Transmembrane</keyword>
<comment type="catalytic activity">
    <reaction evidence="11">
        <text>Cd(2+)(in) + ATP + H2O = Cd(2+)(out) + ADP + phosphate + H(+)</text>
        <dbReference type="Rhea" id="RHEA:12132"/>
        <dbReference type="ChEBI" id="CHEBI:15377"/>
        <dbReference type="ChEBI" id="CHEBI:15378"/>
        <dbReference type="ChEBI" id="CHEBI:30616"/>
        <dbReference type="ChEBI" id="CHEBI:43474"/>
        <dbReference type="ChEBI" id="CHEBI:48775"/>
        <dbReference type="ChEBI" id="CHEBI:456216"/>
        <dbReference type="EC" id="7.2.2.21"/>
    </reaction>
</comment>
<dbReference type="InterPro" id="IPR044492">
    <property type="entry name" value="P_typ_ATPase_HD_dom"/>
</dbReference>
<dbReference type="PRINTS" id="PR00119">
    <property type="entry name" value="CATATPASE"/>
</dbReference>
<keyword evidence="6" id="KW-1278">Translocase</keyword>
<sequence length="634" mass="67909">MQAMVKTQQFFTTHRKAIVIVTTLLLVLAEVARFGGQFTLTYQVIMAIVGIIGLLPILLTAISSLQVRLVSIDVLVSIAVIGAFIIGEYNEAAIVTWLFMVGEVLEDVTLHKTRSAVQQLVDLAPQTALVVHQDGTTSQEDVDFLDPGTPVLVKTGDRMPVDGKIRTGTALLNEASITGEARLVSKQVGDEVFAGTILENGTVTVTTTAAGDDTTFGKIIELVEEAQDSQTRTQRFIDRFAQYYTPLVLLVAVVVGIIARNFRLAITVMVLGCPGALVIGVPASTVAGIGNGARRGILFKGSDVMDRLRHVDTIAFDKTGTLTLGKPTVKSLLVLKGDRQAIIDRAVAIEKQSTHPLAQAIVGLEMSQSLTPTKVTTIKGQGMRAQLGGQEYLLGNQQLVHEVVGTDQALAAEVDRLVAAGNSIVIFASTDRTALAIFAIKDQPRPQAAQALAQLRELGVKHLVMLTGDNAGTAREIAAALPLDEVHAAMLPQDKAHFIKNVQKTGHRVAFVGDGINDSPALAAADVAVAMGSGTDVAMDVADLVLVKSDLTRLVVARQLAHRTLQNMNENIVIALLTVLLLFVGLFVGYIEMASGMLIHELSILVVILNSMRLIKYSPKLDHRQFSSRETPVE</sequence>
<dbReference type="InterPro" id="IPR018303">
    <property type="entry name" value="ATPase_P-typ_P_site"/>
</dbReference>
<evidence type="ECO:0000256" key="3">
    <source>
        <dbReference type="ARBA" id="ARBA00022539"/>
    </source>
</evidence>
<comment type="subcellular location">
    <subcellularLocation>
        <location evidence="1">Cell membrane</location>
        <topology evidence="1">Multi-pass membrane protein</topology>
    </subcellularLocation>
</comment>
<keyword evidence="3" id="KW-0104">Cadmium</keyword>
<evidence type="ECO:0000313" key="15">
    <source>
        <dbReference type="Proteomes" id="UP000050934"/>
    </source>
</evidence>
<dbReference type="InterPro" id="IPR023214">
    <property type="entry name" value="HAD_sf"/>
</dbReference>
<evidence type="ECO:0000256" key="11">
    <source>
        <dbReference type="ARBA" id="ARBA00049338"/>
    </source>
</evidence>
<keyword evidence="8" id="KW-0813">Transport</keyword>
<dbReference type="CDD" id="cd02079">
    <property type="entry name" value="P-type_ATPase_HM"/>
    <property type="match status" value="1"/>
</dbReference>
<evidence type="ECO:0000256" key="12">
    <source>
        <dbReference type="RuleBase" id="RU362081"/>
    </source>
</evidence>
<dbReference type="Proteomes" id="UP000050934">
    <property type="component" value="Unassembled WGS sequence"/>
</dbReference>
<dbReference type="PANTHER" id="PTHR48085">
    <property type="entry name" value="CADMIUM/ZINC-TRANSPORTING ATPASE HMA2-RELATED"/>
    <property type="match status" value="1"/>
</dbReference>
<evidence type="ECO:0000256" key="9">
    <source>
        <dbReference type="ARBA" id="ARBA00023136"/>
    </source>
</evidence>